<reference evidence="1 2" key="1">
    <citation type="submission" date="2014-04" db="EMBL/GenBank/DDBJ databases">
        <authorList>
            <consortium name="DOE Joint Genome Institute"/>
            <person name="Kuo A."/>
            <person name="Kohler A."/>
            <person name="Costa M.D."/>
            <person name="Nagy L.G."/>
            <person name="Floudas D."/>
            <person name="Copeland A."/>
            <person name="Barry K.W."/>
            <person name="Cichocki N."/>
            <person name="Veneault-Fourrey C."/>
            <person name="LaButti K."/>
            <person name="Lindquist E.A."/>
            <person name="Lipzen A."/>
            <person name="Lundell T."/>
            <person name="Morin E."/>
            <person name="Murat C."/>
            <person name="Sun H."/>
            <person name="Tunlid A."/>
            <person name="Henrissat B."/>
            <person name="Grigoriev I.V."/>
            <person name="Hibbett D.S."/>
            <person name="Martin F."/>
            <person name="Nordberg H.P."/>
            <person name="Cantor M.N."/>
            <person name="Hua S.X."/>
        </authorList>
    </citation>
    <scope>NUCLEOTIDE SEQUENCE [LARGE SCALE GENOMIC DNA]</scope>
    <source>
        <strain evidence="1 2">441</strain>
    </source>
</reference>
<keyword evidence="2" id="KW-1185">Reference proteome</keyword>
<accession>A0A0C9Y1R4</accession>
<proteinExistence type="predicted"/>
<dbReference type="Proteomes" id="UP000054018">
    <property type="component" value="Unassembled WGS sequence"/>
</dbReference>
<reference evidence="2" key="2">
    <citation type="submission" date="2015-01" db="EMBL/GenBank/DDBJ databases">
        <title>Evolutionary Origins and Diversification of the Mycorrhizal Mutualists.</title>
        <authorList>
            <consortium name="DOE Joint Genome Institute"/>
            <consortium name="Mycorrhizal Genomics Consortium"/>
            <person name="Kohler A."/>
            <person name="Kuo A."/>
            <person name="Nagy L.G."/>
            <person name="Floudas D."/>
            <person name="Copeland A."/>
            <person name="Barry K.W."/>
            <person name="Cichocki N."/>
            <person name="Veneault-Fourrey C."/>
            <person name="LaButti K."/>
            <person name="Lindquist E.A."/>
            <person name="Lipzen A."/>
            <person name="Lundell T."/>
            <person name="Morin E."/>
            <person name="Murat C."/>
            <person name="Riley R."/>
            <person name="Ohm R."/>
            <person name="Sun H."/>
            <person name="Tunlid A."/>
            <person name="Henrissat B."/>
            <person name="Grigoriev I.V."/>
            <person name="Hibbett D.S."/>
            <person name="Martin F."/>
        </authorList>
    </citation>
    <scope>NUCLEOTIDE SEQUENCE [LARGE SCALE GENOMIC DNA]</scope>
    <source>
        <strain evidence="2">441</strain>
    </source>
</reference>
<organism evidence="1 2">
    <name type="scientific">Pisolithus microcarpus 441</name>
    <dbReference type="NCBI Taxonomy" id="765257"/>
    <lineage>
        <taxon>Eukaryota</taxon>
        <taxon>Fungi</taxon>
        <taxon>Dikarya</taxon>
        <taxon>Basidiomycota</taxon>
        <taxon>Agaricomycotina</taxon>
        <taxon>Agaricomycetes</taxon>
        <taxon>Agaricomycetidae</taxon>
        <taxon>Boletales</taxon>
        <taxon>Sclerodermatineae</taxon>
        <taxon>Pisolithaceae</taxon>
        <taxon>Pisolithus</taxon>
    </lineage>
</organism>
<evidence type="ECO:0000313" key="1">
    <source>
        <dbReference type="EMBL" id="KIK18655.1"/>
    </source>
</evidence>
<dbReference type="AlphaFoldDB" id="A0A0C9Y1R4"/>
<name>A0A0C9Y1R4_9AGAM</name>
<dbReference type="HOGENOM" id="CLU_2184993_0_0_1"/>
<sequence>MDTPQQLRYPDLVSAEYRIPPPLTSSLNHAGASYRSIEVVEPEIPHCFRARSHCCVMRRCGLTRLLRKETVEPVHRILTGVAAGWRARSVELTPCNKTPNVCGSTGLHP</sequence>
<gene>
    <name evidence="1" type="ORF">PISMIDRAFT_179785</name>
</gene>
<protein>
    <submittedName>
        <fullName evidence="1">Uncharacterized protein</fullName>
    </submittedName>
</protein>
<dbReference type="EMBL" id="KN833800">
    <property type="protein sequence ID" value="KIK18655.1"/>
    <property type="molecule type" value="Genomic_DNA"/>
</dbReference>
<evidence type="ECO:0000313" key="2">
    <source>
        <dbReference type="Proteomes" id="UP000054018"/>
    </source>
</evidence>